<feature type="transmembrane region" description="Helical" evidence="1">
    <location>
        <begin position="63"/>
        <end position="85"/>
    </location>
</feature>
<keyword evidence="3" id="KW-0645">Protease</keyword>
<keyword evidence="3" id="KW-0378">Hydrolase</keyword>
<dbReference type="GO" id="GO:0004175">
    <property type="term" value="F:endopeptidase activity"/>
    <property type="evidence" value="ECO:0007669"/>
    <property type="project" value="UniProtKB-ARBA"/>
</dbReference>
<dbReference type="EMBL" id="CBXV010000006">
    <property type="protein sequence ID" value="CDM65665.1"/>
    <property type="molecule type" value="Genomic_DNA"/>
</dbReference>
<evidence type="ECO:0000313" key="4">
    <source>
        <dbReference type="Proteomes" id="UP000031518"/>
    </source>
</evidence>
<dbReference type="Proteomes" id="UP000031518">
    <property type="component" value="Unassembled WGS sequence"/>
</dbReference>
<proteinExistence type="predicted"/>
<reference evidence="3 4" key="2">
    <citation type="submission" date="2015-01" db="EMBL/GenBank/DDBJ databases">
        <title>Complete genome sequence of Pyrinomonas methylaliphatogenes type strain K22T.</title>
        <authorList>
            <person name="Lee K.C.Y."/>
            <person name="Power J.F."/>
            <person name="Dunfield P.F."/>
            <person name="Morgan X.C."/>
            <person name="Huttenhower C."/>
            <person name="Stott M.B."/>
        </authorList>
    </citation>
    <scope>NUCLEOTIDE SEQUENCE [LARGE SCALE GENOMIC DNA]</scope>
    <source>
        <strain evidence="3 4">K22</strain>
    </source>
</reference>
<dbReference type="GO" id="GO:0006508">
    <property type="term" value="P:proteolysis"/>
    <property type="evidence" value="ECO:0007669"/>
    <property type="project" value="UniProtKB-KW"/>
</dbReference>
<feature type="transmembrane region" description="Helical" evidence="1">
    <location>
        <begin position="20"/>
        <end position="43"/>
    </location>
</feature>
<dbReference type="AlphaFoldDB" id="A0A0B6WZT3"/>
<name>A0A0B6WZT3_9BACT</name>
<dbReference type="PANTHER" id="PTHR39430">
    <property type="entry name" value="MEMBRANE-ASSOCIATED PROTEASE-RELATED"/>
    <property type="match status" value="1"/>
</dbReference>
<feature type="transmembrane region" description="Helical" evidence="1">
    <location>
        <begin position="146"/>
        <end position="164"/>
    </location>
</feature>
<feature type="domain" description="CAAX prenyl protease 2/Lysostaphin resistance protein A-like" evidence="2">
    <location>
        <begin position="145"/>
        <end position="237"/>
    </location>
</feature>
<dbReference type="OrthoDB" id="324900at2"/>
<dbReference type="Pfam" id="PF02517">
    <property type="entry name" value="Rce1-like"/>
    <property type="match status" value="1"/>
</dbReference>
<organism evidence="3 4">
    <name type="scientific">Pyrinomonas methylaliphatogenes</name>
    <dbReference type="NCBI Taxonomy" id="454194"/>
    <lineage>
        <taxon>Bacteria</taxon>
        <taxon>Pseudomonadati</taxon>
        <taxon>Acidobacteriota</taxon>
        <taxon>Blastocatellia</taxon>
        <taxon>Blastocatellales</taxon>
        <taxon>Pyrinomonadaceae</taxon>
        <taxon>Pyrinomonas</taxon>
    </lineage>
</organism>
<feature type="transmembrane region" description="Helical" evidence="1">
    <location>
        <begin position="105"/>
        <end position="126"/>
    </location>
</feature>
<keyword evidence="1" id="KW-0812">Transmembrane</keyword>
<dbReference type="PANTHER" id="PTHR39430:SF1">
    <property type="entry name" value="PROTEASE"/>
    <property type="match status" value="1"/>
</dbReference>
<feature type="transmembrane region" description="Helical" evidence="1">
    <location>
        <begin position="234"/>
        <end position="253"/>
    </location>
</feature>
<evidence type="ECO:0000256" key="1">
    <source>
        <dbReference type="SAM" id="Phobius"/>
    </source>
</evidence>
<keyword evidence="1" id="KW-0472">Membrane</keyword>
<evidence type="ECO:0000313" key="3">
    <source>
        <dbReference type="EMBL" id="CDM65665.1"/>
    </source>
</evidence>
<feature type="transmembrane region" description="Helical" evidence="1">
    <location>
        <begin position="273"/>
        <end position="294"/>
    </location>
</feature>
<feature type="transmembrane region" description="Helical" evidence="1">
    <location>
        <begin position="202"/>
        <end position="222"/>
    </location>
</feature>
<protein>
    <submittedName>
        <fullName evidence="3">Predicted metal-dependent membrane protease</fullName>
    </submittedName>
</protein>
<sequence>MNGNRILFDEHGRLRSGLRFAFFALTFFFALALSGSLAWLAAFLLAGRSAEATNHLLAGPVGLIVQSVIMLTSATLLGWFCGRIFENLPFRALGWDLRPGWWRDLLRGSALGAASLFLAVIIAWLAGSVRFAANHSSSSANVLRTLLLTLVTFILAAAAEEATFRGYPLQTLLRSLPVWIAIVPSSLAFALVHLANPHAAPGFTLINTFLAGVWLSVAYLRARNLWFPLGAHWAWNWTQGAVLGLPVSGITRLTESSLLRTQEVGPDWLTGGAYGIEGGFACTLALIASTIVLARPSRLTRSQGEISAR</sequence>
<dbReference type="STRING" id="454194.PYK22_01670"/>
<accession>A0A0B6WZT3</accession>
<dbReference type="GO" id="GO:0080120">
    <property type="term" value="P:CAAX-box protein maturation"/>
    <property type="evidence" value="ECO:0007669"/>
    <property type="project" value="UniProtKB-ARBA"/>
</dbReference>
<dbReference type="InterPro" id="IPR003675">
    <property type="entry name" value="Rce1/LyrA-like_dom"/>
</dbReference>
<reference evidence="3 4" key="1">
    <citation type="submission" date="2013-12" db="EMBL/GenBank/DDBJ databases">
        <authorList>
            <person name="Stott M."/>
        </authorList>
    </citation>
    <scope>NUCLEOTIDE SEQUENCE [LARGE SCALE GENOMIC DNA]</scope>
    <source>
        <strain evidence="3 4">K22</strain>
    </source>
</reference>
<feature type="transmembrane region" description="Helical" evidence="1">
    <location>
        <begin position="176"/>
        <end position="196"/>
    </location>
</feature>
<keyword evidence="4" id="KW-1185">Reference proteome</keyword>
<evidence type="ECO:0000259" key="2">
    <source>
        <dbReference type="Pfam" id="PF02517"/>
    </source>
</evidence>
<keyword evidence="1" id="KW-1133">Transmembrane helix</keyword>
<dbReference type="RefSeq" id="WP_157770765.1">
    <property type="nucleotide sequence ID" value="NZ_CBXV010000006.1"/>
</dbReference>
<gene>
    <name evidence="3" type="ORF">PYK22_01670</name>
</gene>